<dbReference type="InterPro" id="IPR010930">
    <property type="entry name" value="Flg_bb/hook_C_dom"/>
</dbReference>
<evidence type="ECO:0000256" key="2">
    <source>
        <dbReference type="ARBA" id="ARBA00009677"/>
    </source>
</evidence>
<comment type="function">
    <text evidence="5 6">Structural component of flagellum, the bacterial motility apparatus. Part of the rod structure of flagellar basal body.</text>
</comment>
<evidence type="ECO:0000256" key="4">
    <source>
        <dbReference type="ARBA" id="ARBA00023143"/>
    </source>
</evidence>
<gene>
    <name evidence="9" type="primary">flgC</name>
    <name evidence="9" type="ORF">OKW52_00755</name>
</gene>
<dbReference type="EMBL" id="JAPDFL010000001">
    <property type="protein sequence ID" value="MCW1930836.1"/>
    <property type="molecule type" value="Genomic_DNA"/>
</dbReference>
<proteinExistence type="inferred from homology"/>
<dbReference type="PANTHER" id="PTHR30435:SF2">
    <property type="entry name" value="FLAGELLAR BASAL-BODY ROD PROTEIN FLGC"/>
    <property type="match status" value="1"/>
</dbReference>
<reference evidence="9 10" key="1">
    <citation type="submission" date="2022-10" db="EMBL/GenBank/DDBJ databases">
        <title>Pararhodobacter sp. nov., isolated from marine algae.</title>
        <authorList>
            <person name="Choi B.J."/>
            <person name="Kim J.M."/>
            <person name="Lee J.K."/>
            <person name="Choi D.G."/>
            <person name="Jeon C.O."/>
        </authorList>
    </citation>
    <scope>NUCLEOTIDE SEQUENCE [LARGE SCALE GENOMIC DNA]</scope>
    <source>
        <strain evidence="9 10">ZQ420</strain>
    </source>
</reference>
<evidence type="ECO:0000313" key="9">
    <source>
        <dbReference type="EMBL" id="MCW1930836.1"/>
    </source>
</evidence>
<comment type="caution">
    <text evidence="9">The sequence shown here is derived from an EMBL/GenBank/DDBJ whole genome shotgun (WGS) entry which is preliminary data.</text>
</comment>
<organism evidence="9 10">
    <name type="scientific">Pararhodobacter zhoushanensis</name>
    <dbReference type="NCBI Taxonomy" id="2479545"/>
    <lineage>
        <taxon>Bacteria</taxon>
        <taxon>Pseudomonadati</taxon>
        <taxon>Pseudomonadota</taxon>
        <taxon>Alphaproteobacteria</taxon>
        <taxon>Rhodobacterales</taxon>
        <taxon>Paracoccaceae</taxon>
        <taxon>Pararhodobacter</taxon>
    </lineage>
</organism>
<keyword evidence="9" id="KW-0969">Cilium</keyword>
<comment type="subunit">
    <text evidence="6">The basal body constitutes a major portion of the flagellar organelle and consists of a number of rings mounted on a central rod.</text>
</comment>
<evidence type="ECO:0000256" key="6">
    <source>
        <dbReference type="PIRNR" id="PIRNR002889"/>
    </source>
</evidence>
<feature type="domain" description="Flagellar basal body rod protein N-terminal" evidence="7">
    <location>
        <begin position="13"/>
        <end position="38"/>
    </location>
</feature>
<keyword evidence="4 6" id="KW-0975">Bacterial flagellum</keyword>
<evidence type="ECO:0000313" key="10">
    <source>
        <dbReference type="Proteomes" id="UP001208938"/>
    </source>
</evidence>
<comment type="similarity">
    <text evidence="2 6">Belongs to the flagella basal body rod proteins family.</text>
</comment>
<protein>
    <recommendedName>
        <fullName evidence="3 6">Flagellar basal body rod protein FlgB</fullName>
    </recommendedName>
</protein>
<evidence type="ECO:0000256" key="3">
    <source>
        <dbReference type="ARBA" id="ARBA00014376"/>
    </source>
</evidence>
<accession>A0ABT3GTJ1</accession>
<dbReference type="NCBIfam" id="NF009275">
    <property type="entry name" value="PRK12632.1"/>
    <property type="match status" value="1"/>
</dbReference>
<sequence length="134" mass="14940">MTNTLGNTLMLSATGMQAQAMRLRHVSENIANADTPGYHRKYIAFQEAALPGERMGQRSGVETGPLQLDRSELTQIYDPGHILADESGHYDGSNVDLMVEIADAREAQRSYEANLRMFDQARQMSQSLIGLLRR</sequence>
<comment type="subcellular location">
    <subcellularLocation>
        <location evidence="1 6">Bacterial flagellum basal body</location>
    </subcellularLocation>
</comment>
<evidence type="ECO:0000256" key="1">
    <source>
        <dbReference type="ARBA" id="ARBA00004117"/>
    </source>
</evidence>
<dbReference type="Pfam" id="PF00460">
    <property type="entry name" value="Flg_bb_rod"/>
    <property type="match status" value="1"/>
</dbReference>
<evidence type="ECO:0000259" key="8">
    <source>
        <dbReference type="Pfam" id="PF06429"/>
    </source>
</evidence>
<dbReference type="Pfam" id="PF06429">
    <property type="entry name" value="Flg_bbr_C"/>
    <property type="match status" value="1"/>
</dbReference>
<dbReference type="PANTHER" id="PTHR30435">
    <property type="entry name" value="FLAGELLAR PROTEIN"/>
    <property type="match status" value="1"/>
</dbReference>
<keyword evidence="9" id="KW-0282">Flagellum</keyword>
<dbReference type="InterPro" id="IPR006300">
    <property type="entry name" value="FlgB"/>
</dbReference>
<feature type="domain" description="Flagellar basal-body/hook protein C-terminal" evidence="8">
    <location>
        <begin position="87"/>
        <end position="131"/>
    </location>
</feature>
<dbReference type="InterPro" id="IPR001444">
    <property type="entry name" value="Flag_bb_rod_N"/>
</dbReference>
<dbReference type="SUPFAM" id="SSF64518">
    <property type="entry name" value="Phase 1 flagellin"/>
    <property type="match status" value="1"/>
</dbReference>
<evidence type="ECO:0000256" key="5">
    <source>
        <dbReference type="ARBA" id="ARBA00024934"/>
    </source>
</evidence>
<dbReference type="Proteomes" id="UP001208938">
    <property type="component" value="Unassembled WGS sequence"/>
</dbReference>
<keyword evidence="10" id="KW-1185">Reference proteome</keyword>
<keyword evidence="9" id="KW-0966">Cell projection</keyword>
<name>A0ABT3GTJ1_9RHOB</name>
<dbReference type="PIRSF" id="PIRSF002889">
    <property type="entry name" value="Rod_FlgB"/>
    <property type="match status" value="1"/>
</dbReference>
<evidence type="ECO:0000259" key="7">
    <source>
        <dbReference type="Pfam" id="PF00460"/>
    </source>
</evidence>
<dbReference type="RefSeq" id="WP_264504009.1">
    <property type="nucleotide sequence ID" value="NZ_JAPDFL010000001.1"/>
</dbReference>